<evidence type="ECO:0000313" key="3">
    <source>
        <dbReference type="EMBL" id="VIO58743.1"/>
    </source>
</evidence>
<name>A0A4E9DK71_GIBZA</name>
<feature type="compositionally biased region" description="Polar residues" evidence="1">
    <location>
        <begin position="217"/>
        <end position="228"/>
    </location>
</feature>
<feature type="region of interest" description="Disordered" evidence="1">
    <location>
        <begin position="212"/>
        <end position="235"/>
    </location>
</feature>
<protein>
    <submittedName>
        <fullName evidence="3">Uncharacterized protein</fullName>
    </submittedName>
</protein>
<evidence type="ECO:0000313" key="2">
    <source>
        <dbReference type="EMBL" id="CAG1999187.1"/>
    </source>
</evidence>
<accession>A0A4E9DK71</accession>
<gene>
    <name evidence="3" type="ORF">FUG_LOCUS318416</name>
    <name evidence="2" type="ORF">MDCFG202_LOCUS449372</name>
</gene>
<dbReference type="EMBL" id="CAJPIJ010000163">
    <property type="protein sequence ID" value="CAG1999187.1"/>
    <property type="molecule type" value="Genomic_DNA"/>
</dbReference>
<evidence type="ECO:0000256" key="1">
    <source>
        <dbReference type="SAM" id="MobiDB-lite"/>
    </source>
</evidence>
<reference evidence="2" key="2">
    <citation type="submission" date="2021-03" db="EMBL/GenBank/DDBJ databases">
        <authorList>
            <person name="Alouane T."/>
            <person name="Langin T."/>
            <person name="Bonhomme L."/>
        </authorList>
    </citation>
    <scope>NUCLEOTIDE SEQUENCE</scope>
    <source>
        <strain evidence="2">MDC_Fg202</strain>
    </source>
</reference>
<proteinExistence type="predicted"/>
<reference evidence="3" key="1">
    <citation type="submission" date="2019-04" db="EMBL/GenBank/DDBJ databases">
        <authorList>
            <person name="Melise S."/>
            <person name="Noan J."/>
            <person name="Okalmin O."/>
        </authorList>
    </citation>
    <scope>NUCLEOTIDE SEQUENCE</scope>
    <source>
        <strain evidence="3">FN9</strain>
    </source>
</reference>
<organism evidence="3">
    <name type="scientific">Gibberella zeae</name>
    <name type="common">Wheat head blight fungus</name>
    <name type="synonym">Fusarium graminearum</name>
    <dbReference type="NCBI Taxonomy" id="5518"/>
    <lineage>
        <taxon>Eukaryota</taxon>
        <taxon>Fungi</taxon>
        <taxon>Dikarya</taxon>
        <taxon>Ascomycota</taxon>
        <taxon>Pezizomycotina</taxon>
        <taxon>Sordariomycetes</taxon>
        <taxon>Hypocreomycetidae</taxon>
        <taxon>Hypocreales</taxon>
        <taxon>Nectriaceae</taxon>
        <taxon>Fusarium</taxon>
    </lineage>
</organism>
<sequence>MNEDPRLRRSSSEEEIAFGASQITKVIMEKGNSFRFSRILFKPFGEQTLLHLFRGLACLTWNQELACHTTYQRTTSVLGKSASSRIEQHKTSLSLLLWRRGDGGAVTMTIVRPTAFVILLASFFRKFGKTLYPGRDTIPYQWKGIVKGTVRRKLMAFNGPVWGYGLTLQSDQACSLRGGAVALANAAFIYRITSSWICLSSSLLGFQSLSTLRPSRESPSPFTNGSRNSRTKSDRRKLATGHIDGFPFAIHGHSVDLDDNGNISFRTQLVGYSSTSSSSGTRPSARRSSVLGRIQWLQNSDDGTEFWENGQQFQAPGGEDFAWIHILYEQPSILERVKEW</sequence>
<dbReference type="AlphaFoldDB" id="A0A4E9DK71"/>
<dbReference type="Proteomes" id="UP000746612">
    <property type="component" value="Unassembled WGS sequence"/>
</dbReference>
<dbReference type="EMBL" id="CAAKMV010000135">
    <property type="protein sequence ID" value="VIO58743.1"/>
    <property type="molecule type" value="Genomic_DNA"/>
</dbReference>